<dbReference type="PROSITE" id="PS51186">
    <property type="entry name" value="GNAT"/>
    <property type="match status" value="1"/>
</dbReference>
<dbReference type="InterPro" id="IPR016181">
    <property type="entry name" value="Acyl_CoA_acyltransferase"/>
</dbReference>
<protein>
    <submittedName>
        <fullName evidence="3">GNAT superfamily N-acetyltransferase</fullName>
    </submittedName>
</protein>
<name>A0A7Y9GQ74_9MICO</name>
<evidence type="ECO:0000313" key="3">
    <source>
        <dbReference type="EMBL" id="NYE20685.1"/>
    </source>
</evidence>
<dbReference type="CDD" id="cd04301">
    <property type="entry name" value="NAT_SF"/>
    <property type="match status" value="1"/>
</dbReference>
<dbReference type="SUPFAM" id="SSF55729">
    <property type="entry name" value="Acyl-CoA N-acyltransferases (Nat)"/>
    <property type="match status" value="1"/>
</dbReference>
<dbReference type="EMBL" id="JACCBV010000001">
    <property type="protein sequence ID" value="NYE20685.1"/>
    <property type="molecule type" value="Genomic_DNA"/>
</dbReference>
<keyword evidence="3" id="KW-0808">Transferase</keyword>
<feature type="compositionally biased region" description="Basic and acidic residues" evidence="1">
    <location>
        <begin position="1"/>
        <end position="18"/>
    </location>
</feature>
<proteinExistence type="predicted"/>
<feature type="domain" description="N-acetyltransferase" evidence="2">
    <location>
        <begin position="40"/>
        <end position="232"/>
    </location>
</feature>
<reference evidence="3 4" key="1">
    <citation type="submission" date="2020-07" db="EMBL/GenBank/DDBJ databases">
        <title>Sequencing the genomes of 1000 actinobacteria strains.</title>
        <authorList>
            <person name="Klenk H.-P."/>
        </authorList>
    </citation>
    <scope>NUCLEOTIDE SEQUENCE [LARGE SCALE GENOMIC DNA]</scope>
    <source>
        <strain evidence="3 4">DSM 24662</strain>
    </source>
</reference>
<dbReference type="Gene3D" id="3.40.630.30">
    <property type="match status" value="1"/>
</dbReference>
<evidence type="ECO:0000256" key="1">
    <source>
        <dbReference type="SAM" id="MobiDB-lite"/>
    </source>
</evidence>
<dbReference type="GO" id="GO:0016747">
    <property type="term" value="F:acyltransferase activity, transferring groups other than amino-acyl groups"/>
    <property type="evidence" value="ECO:0007669"/>
    <property type="project" value="InterPro"/>
</dbReference>
<evidence type="ECO:0000313" key="4">
    <source>
        <dbReference type="Proteomes" id="UP000576969"/>
    </source>
</evidence>
<dbReference type="RefSeq" id="WP_246301101.1">
    <property type="nucleotide sequence ID" value="NZ_JACCBV010000001.1"/>
</dbReference>
<dbReference type="AlphaFoldDB" id="A0A7Y9GQ74"/>
<evidence type="ECO:0000259" key="2">
    <source>
        <dbReference type="PROSITE" id="PS51186"/>
    </source>
</evidence>
<gene>
    <name evidence="3" type="ORF">BJ991_002713</name>
</gene>
<dbReference type="InterPro" id="IPR000182">
    <property type="entry name" value="GNAT_dom"/>
</dbReference>
<dbReference type="Pfam" id="PF00583">
    <property type="entry name" value="Acetyltransf_1"/>
    <property type="match status" value="1"/>
</dbReference>
<feature type="region of interest" description="Disordered" evidence="1">
    <location>
        <begin position="1"/>
        <end position="40"/>
    </location>
</feature>
<dbReference type="Proteomes" id="UP000576969">
    <property type="component" value="Unassembled WGS sequence"/>
</dbReference>
<accession>A0A7Y9GQ74</accession>
<keyword evidence="4" id="KW-1185">Reference proteome</keyword>
<organism evidence="3 4">
    <name type="scientific">Microbacterium immunditiarum</name>
    <dbReference type="NCBI Taxonomy" id="337480"/>
    <lineage>
        <taxon>Bacteria</taxon>
        <taxon>Bacillati</taxon>
        <taxon>Actinomycetota</taxon>
        <taxon>Actinomycetes</taxon>
        <taxon>Micrococcales</taxon>
        <taxon>Microbacteriaceae</taxon>
        <taxon>Microbacterium</taxon>
    </lineage>
</organism>
<sequence>MRGSERRGRDASEPHAPDAPDAPDAPAANRARTGVGEGGLRMVPANEASWDDLRAILTGTAGRCQCERQRLGDRDWWHLPVEERAAIFREETHCDDPRAKETIGIVAYLDGEPAGWCAVDRRGVYGRVRGSPVPWKERPFEDKDDDTVWAIPCLVVRKGYRHQHLTYDLVAAAVEYARERGAQAIEGYPLITEGKEVTWDEMSVGSVGAFAAAGFREVSHPTKRRVVMRLDL</sequence>
<comment type="caution">
    <text evidence="3">The sequence shown here is derived from an EMBL/GenBank/DDBJ whole genome shotgun (WGS) entry which is preliminary data.</text>
</comment>